<reference evidence="4 5" key="1">
    <citation type="submission" date="2017-01" db="EMBL/GenBank/DDBJ databases">
        <title>Genome analysis of Paenibacillus selenitrireducens ES3-24.</title>
        <authorList>
            <person name="Xu D."/>
            <person name="Yao R."/>
            <person name="Zheng S."/>
        </authorList>
    </citation>
    <scope>NUCLEOTIDE SEQUENCE [LARGE SCALE GENOMIC DNA]</scope>
    <source>
        <strain evidence="4 5">ES3-24</strain>
    </source>
</reference>
<keyword evidence="5" id="KW-1185">Reference proteome</keyword>
<proteinExistence type="predicted"/>
<evidence type="ECO:0000313" key="5">
    <source>
        <dbReference type="Proteomes" id="UP000190188"/>
    </source>
</evidence>
<feature type="transmembrane region" description="Helical" evidence="2">
    <location>
        <begin position="372"/>
        <end position="391"/>
    </location>
</feature>
<dbReference type="SUPFAM" id="SSF53300">
    <property type="entry name" value="vWA-like"/>
    <property type="match status" value="1"/>
</dbReference>
<feature type="transmembrane region" description="Helical" evidence="2">
    <location>
        <begin position="38"/>
        <end position="62"/>
    </location>
</feature>
<keyword evidence="2" id="KW-1133">Transmembrane helix</keyword>
<dbReference type="EMBL" id="MSZX01000010">
    <property type="protein sequence ID" value="OPA74582.1"/>
    <property type="molecule type" value="Genomic_DNA"/>
</dbReference>
<name>A0A1T2X408_9BACL</name>
<dbReference type="Proteomes" id="UP000190188">
    <property type="component" value="Unassembled WGS sequence"/>
</dbReference>
<dbReference type="Pfam" id="PF00092">
    <property type="entry name" value="VWA"/>
    <property type="match status" value="1"/>
</dbReference>
<gene>
    <name evidence="4" type="ORF">BVG16_22715</name>
</gene>
<dbReference type="InterPro" id="IPR036465">
    <property type="entry name" value="vWFA_dom_sf"/>
</dbReference>
<dbReference type="CDD" id="cd00198">
    <property type="entry name" value="vWFA"/>
    <property type="match status" value="1"/>
</dbReference>
<feature type="transmembrane region" description="Helical" evidence="2">
    <location>
        <begin position="341"/>
        <end position="360"/>
    </location>
</feature>
<feature type="region of interest" description="Disordered" evidence="1">
    <location>
        <begin position="403"/>
        <end position="426"/>
    </location>
</feature>
<feature type="compositionally biased region" description="Basic and acidic residues" evidence="1">
    <location>
        <begin position="417"/>
        <end position="426"/>
    </location>
</feature>
<sequence length="426" mass="46873">MQRKINLLLVLFSIIGGAIGFAVGELILHTLLDSMPTFVVIGLYFGSLAFFIGLFCLIAEMIAPRLNGSSWRQRYVGTSWKLLVPVTLVLLFIVGLALEALYHINVGGAKPVKDIVLVIDNSGSMTETDPNQDRYAAAKRLIQKMDSDNQLSVLVFNDQVEVIQPFTPVNNQAAKDEIMAKIDALQQTNGGTNIALSLDEAMKQIQEKGTAQRGTMVILLSDGFSEIDTNQVLAKYEQNQIAINTIGLSLVNPEGTALLQQIADRTGGQYYDVTKADDLSLVFQKIYDNLGNRTLVTERSDNTKDNAYYMILRIIAILLIGTGIGLSLGLVFDNRHLARSFMIGGSVAGLLAGLLLEFGLSGHPFTDGLTRFLAALVLAGVIGLFTWIIPIQEHQRLRQDRHRNIHAGRPNQSFENQARDQRNKGF</sequence>
<keyword evidence="2" id="KW-0472">Membrane</keyword>
<evidence type="ECO:0000256" key="1">
    <source>
        <dbReference type="SAM" id="MobiDB-lite"/>
    </source>
</evidence>
<dbReference type="OrthoDB" id="6206554at2"/>
<evidence type="ECO:0000259" key="3">
    <source>
        <dbReference type="PROSITE" id="PS50234"/>
    </source>
</evidence>
<feature type="transmembrane region" description="Helical" evidence="2">
    <location>
        <begin position="307"/>
        <end position="332"/>
    </location>
</feature>
<evidence type="ECO:0000256" key="2">
    <source>
        <dbReference type="SAM" id="Phobius"/>
    </source>
</evidence>
<dbReference type="Gene3D" id="3.40.50.410">
    <property type="entry name" value="von Willebrand factor, type A domain"/>
    <property type="match status" value="1"/>
</dbReference>
<dbReference type="AlphaFoldDB" id="A0A1T2X408"/>
<dbReference type="PANTHER" id="PTHR10579">
    <property type="entry name" value="CALCIUM-ACTIVATED CHLORIDE CHANNEL REGULATOR"/>
    <property type="match status" value="1"/>
</dbReference>
<dbReference type="RefSeq" id="WP_078501495.1">
    <property type="nucleotide sequence ID" value="NZ_MSZX01000010.1"/>
</dbReference>
<feature type="domain" description="VWFA" evidence="3">
    <location>
        <begin position="114"/>
        <end position="290"/>
    </location>
</feature>
<evidence type="ECO:0000313" key="4">
    <source>
        <dbReference type="EMBL" id="OPA74582.1"/>
    </source>
</evidence>
<dbReference type="InterPro" id="IPR051266">
    <property type="entry name" value="CLCR"/>
</dbReference>
<dbReference type="InterPro" id="IPR002035">
    <property type="entry name" value="VWF_A"/>
</dbReference>
<feature type="transmembrane region" description="Helical" evidence="2">
    <location>
        <begin position="82"/>
        <end position="104"/>
    </location>
</feature>
<dbReference type="STRING" id="1324314.BVG16_22715"/>
<organism evidence="4 5">
    <name type="scientific">Paenibacillus selenitireducens</name>
    <dbReference type="NCBI Taxonomy" id="1324314"/>
    <lineage>
        <taxon>Bacteria</taxon>
        <taxon>Bacillati</taxon>
        <taxon>Bacillota</taxon>
        <taxon>Bacilli</taxon>
        <taxon>Bacillales</taxon>
        <taxon>Paenibacillaceae</taxon>
        <taxon>Paenibacillus</taxon>
    </lineage>
</organism>
<dbReference type="PANTHER" id="PTHR10579:SF43">
    <property type="entry name" value="ZINC FINGER (C3HC4-TYPE RING FINGER) FAMILY PROTEIN"/>
    <property type="match status" value="1"/>
</dbReference>
<feature type="transmembrane region" description="Helical" evidence="2">
    <location>
        <begin position="7"/>
        <end position="32"/>
    </location>
</feature>
<dbReference type="PROSITE" id="PS50234">
    <property type="entry name" value="VWFA"/>
    <property type="match status" value="1"/>
</dbReference>
<dbReference type="SMART" id="SM00327">
    <property type="entry name" value="VWA"/>
    <property type="match status" value="1"/>
</dbReference>
<comment type="caution">
    <text evidence="4">The sequence shown here is derived from an EMBL/GenBank/DDBJ whole genome shotgun (WGS) entry which is preliminary data.</text>
</comment>
<protein>
    <recommendedName>
        <fullName evidence="3">VWFA domain-containing protein</fullName>
    </recommendedName>
</protein>
<keyword evidence="2" id="KW-0812">Transmembrane</keyword>
<accession>A0A1T2X408</accession>